<evidence type="ECO:0000256" key="1">
    <source>
        <dbReference type="SAM" id="MobiDB-lite"/>
    </source>
</evidence>
<sequence>MSAPSRPPRRLPPVRQAALLSTSVTASCGCAGSAPVPGGRQSSTQRIRRGDWRRSPARRVWSSSSITAHGEISDVAEFVHQWRIHRLDCGKWREPGWRKNRRLALAPAIKEVCTAPAGSSARDRLR</sequence>
<accession>A0A8T0TK78</accession>
<gene>
    <name evidence="2" type="ORF">PVAP13_4KG322700</name>
</gene>
<reference evidence="2" key="1">
    <citation type="submission" date="2020-05" db="EMBL/GenBank/DDBJ databases">
        <title>WGS assembly of Panicum virgatum.</title>
        <authorList>
            <person name="Lovell J.T."/>
            <person name="Jenkins J."/>
            <person name="Shu S."/>
            <person name="Juenger T.E."/>
            <person name="Schmutz J."/>
        </authorList>
    </citation>
    <scope>NUCLEOTIDE SEQUENCE</scope>
    <source>
        <strain evidence="2">AP13</strain>
    </source>
</reference>
<protein>
    <submittedName>
        <fullName evidence="2">Uncharacterized protein</fullName>
    </submittedName>
</protein>
<name>A0A8T0TK78_PANVG</name>
<organism evidence="2 3">
    <name type="scientific">Panicum virgatum</name>
    <name type="common">Blackwell switchgrass</name>
    <dbReference type="NCBI Taxonomy" id="38727"/>
    <lineage>
        <taxon>Eukaryota</taxon>
        <taxon>Viridiplantae</taxon>
        <taxon>Streptophyta</taxon>
        <taxon>Embryophyta</taxon>
        <taxon>Tracheophyta</taxon>
        <taxon>Spermatophyta</taxon>
        <taxon>Magnoliopsida</taxon>
        <taxon>Liliopsida</taxon>
        <taxon>Poales</taxon>
        <taxon>Poaceae</taxon>
        <taxon>PACMAD clade</taxon>
        <taxon>Panicoideae</taxon>
        <taxon>Panicodae</taxon>
        <taxon>Paniceae</taxon>
        <taxon>Panicinae</taxon>
        <taxon>Panicum</taxon>
        <taxon>Panicum sect. Hiantes</taxon>
    </lineage>
</organism>
<keyword evidence="3" id="KW-1185">Reference proteome</keyword>
<evidence type="ECO:0000313" key="2">
    <source>
        <dbReference type="EMBL" id="KAG2609334.1"/>
    </source>
</evidence>
<feature type="region of interest" description="Disordered" evidence="1">
    <location>
        <begin position="31"/>
        <end position="54"/>
    </location>
</feature>
<evidence type="ECO:0000313" key="3">
    <source>
        <dbReference type="Proteomes" id="UP000823388"/>
    </source>
</evidence>
<comment type="caution">
    <text evidence="2">The sequence shown here is derived from an EMBL/GenBank/DDBJ whole genome shotgun (WGS) entry which is preliminary data.</text>
</comment>
<dbReference type="AlphaFoldDB" id="A0A8T0TK78"/>
<proteinExistence type="predicted"/>
<dbReference type="EMBL" id="CM029043">
    <property type="protein sequence ID" value="KAG2609334.1"/>
    <property type="molecule type" value="Genomic_DNA"/>
</dbReference>
<dbReference type="PROSITE" id="PS51257">
    <property type="entry name" value="PROKAR_LIPOPROTEIN"/>
    <property type="match status" value="1"/>
</dbReference>
<dbReference type="Proteomes" id="UP000823388">
    <property type="component" value="Chromosome 4K"/>
</dbReference>